<name>A0A8K0JHJ1_9TREE</name>
<organism evidence="1 2">
    <name type="scientific">Filobasidium floriforme</name>
    <dbReference type="NCBI Taxonomy" id="5210"/>
    <lineage>
        <taxon>Eukaryota</taxon>
        <taxon>Fungi</taxon>
        <taxon>Dikarya</taxon>
        <taxon>Basidiomycota</taxon>
        <taxon>Agaricomycotina</taxon>
        <taxon>Tremellomycetes</taxon>
        <taxon>Filobasidiales</taxon>
        <taxon>Filobasidiaceae</taxon>
        <taxon>Filobasidium</taxon>
    </lineage>
</organism>
<dbReference type="AlphaFoldDB" id="A0A8K0JHJ1"/>
<gene>
    <name evidence="1" type="ORF">FFLO_05370</name>
</gene>
<dbReference type="Proteomes" id="UP000812966">
    <property type="component" value="Unassembled WGS sequence"/>
</dbReference>
<dbReference type="EMBL" id="JABELV010000134">
    <property type="protein sequence ID" value="KAG7529830.1"/>
    <property type="molecule type" value="Genomic_DNA"/>
</dbReference>
<sequence length="219" mass="25420">MPEDARLAVWQERCRAPQREEPQFVPEESPLIEIRLEDQEAIEIEQQEIMITGAVIQSEQDNINGWTDYDAGYRRWTPQEIRILRRAVCAYGESTPEGWTATQRMMNKDVGVRGQSWSLRLLRYRWSIEAAALKGDVTSPFRRSLRSLLFKFGSQTADEAGYWDVMAEKLLAKYPDQADVFGPMGNRGELLREIWVSSEEPRICNTRPFAWLDFDELLA</sequence>
<evidence type="ECO:0000313" key="2">
    <source>
        <dbReference type="Proteomes" id="UP000812966"/>
    </source>
</evidence>
<evidence type="ECO:0000313" key="1">
    <source>
        <dbReference type="EMBL" id="KAG7529830.1"/>
    </source>
</evidence>
<accession>A0A8K0JHJ1</accession>
<protein>
    <submittedName>
        <fullName evidence="1">Uncharacterized protein</fullName>
    </submittedName>
</protein>
<reference evidence="1" key="1">
    <citation type="submission" date="2020-04" db="EMBL/GenBank/DDBJ databases">
        <title>Analysis of mating type loci in Filobasidium floriforme.</title>
        <authorList>
            <person name="Nowrousian M."/>
        </authorList>
    </citation>
    <scope>NUCLEOTIDE SEQUENCE</scope>
    <source>
        <strain evidence="1">CBS 6242</strain>
    </source>
</reference>
<keyword evidence="2" id="KW-1185">Reference proteome</keyword>
<proteinExistence type="predicted"/>
<comment type="caution">
    <text evidence="1">The sequence shown here is derived from an EMBL/GenBank/DDBJ whole genome shotgun (WGS) entry which is preliminary data.</text>
</comment>